<proteinExistence type="predicted"/>
<name>A0ABV3HJ68_9ACTN</name>
<reference evidence="2 3" key="1">
    <citation type="submission" date="2024-06" db="EMBL/GenBank/DDBJ databases">
        <title>The Natural Products Discovery Center: Release of the First 8490 Sequenced Strains for Exploring Actinobacteria Biosynthetic Diversity.</title>
        <authorList>
            <person name="Kalkreuter E."/>
            <person name="Kautsar S.A."/>
            <person name="Yang D."/>
            <person name="Bader C.D."/>
            <person name="Teijaro C.N."/>
            <person name="Fluegel L."/>
            <person name="Davis C.M."/>
            <person name="Simpson J.R."/>
            <person name="Lauterbach L."/>
            <person name="Steele A.D."/>
            <person name="Gui C."/>
            <person name="Meng S."/>
            <person name="Li G."/>
            <person name="Viehrig K."/>
            <person name="Ye F."/>
            <person name="Su P."/>
            <person name="Kiefer A.F."/>
            <person name="Nichols A."/>
            <person name="Cepeda A.J."/>
            <person name="Yan W."/>
            <person name="Fan B."/>
            <person name="Jiang Y."/>
            <person name="Adhikari A."/>
            <person name="Zheng C.-J."/>
            <person name="Schuster L."/>
            <person name="Cowan T.M."/>
            <person name="Smanski M.J."/>
            <person name="Chevrette M.G."/>
            <person name="De Carvalho L.P.S."/>
            <person name="Shen B."/>
        </authorList>
    </citation>
    <scope>NUCLEOTIDE SEQUENCE [LARGE SCALE GENOMIC DNA]</scope>
    <source>
        <strain evidence="2 3">NPDC049574</strain>
    </source>
</reference>
<keyword evidence="3" id="KW-1185">Reference proteome</keyword>
<organism evidence="2 3">
    <name type="scientific">Nonomuraea bangladeshensis</name>
    <dbReference type="NCBI Taxonomy" id="404385"/>
    <lineage>
        <taxon>Bacteria</taxon>
        <taxon>Bacillati</taxon>
        <taxon>Actinomycetota</taxon>
        <taxon>Actinomycetes</taxon>
        <taxon>Streptosporangiales</taxon>
        <taxon>Streptosporangiaceae</taxon>
        <taxon>Nonomuraea</taxon>
    </lineage>
</organism>
<evidence type="ECO:0008006" key="4">
    <source>
        <dbReference type="Google" id="ProtNLM"/>
    </source>
</evidence>
<sequence length="156" mass="16166">MTTHALVAPASVKTASALWFIAVGAGVFEAALAVSGMIAAGTASFASLAGGLGLRLTIFAAAIFLAVRLSQGHNWARVSLALSLGVFGTLSLVIEPIQWLLAGNSVVEFFGDADLMTLLFTFSRVIHLAAVLGAMSMMFGPAANPFFRRLRPAAAQ</sequence>
<keyword evidence="1" id="KW-0812">Transmembrane</keyword>
<protein>
    <recommendedName>
        <fullName evidence="4">DUF4149 domain-containing protein</fullName>
    </recommendedName>
</protein>
<dbReference type="Proteomes" id="UP001552427">
    <property type="component" value="Unassembled WGS sequence"/>
</dbReference>
<accession>A0ABV3HJ68</accession>
<keyword evidence="1" id="KW-0472">Membrane</keyword>
<feature type="transmembrane region" description="Helical" evidence="1">
    <location>
        <begin position="17"/>
        <end position="39"/>
    </location>
</feature>
<evidence type="ECO:0000313" key="2">
    <source>
        <dbReference type="EMBL" id="MEV4292165.1"/>
    </source>
</evidence>
<dbReference type="RefSeq" id="WP_364461819.1">
    <property type="nucleotide sequence ID" value="NZ_JBFARM010000017.1"/>
</dbReference>
<feature type="transmembrane region" description="Helical" evidence="1">
    <location>
        <begin position="121"/>
        <end position="142"/>
    </location>
</feature>
<evidence type="ECO:0000313" key="3">
    <source>
        <dbReference type="Proteomes" id="UP001552427"/>
    </source>
</evidence>
<keyword evidence="1" id="KW-1133">Transmembrane helix</keyword>
<feature type="transmembrane region" description="Helical" evidence="1">
    <location>
        <begin position="45"/>
        <end position="67"/>
    </location>
</feature>
<gene>
    <name evidence="2" type="ORF">AB0K40_42230</name>
</gene>
<feature type="transmembrane region" description="Helical" evidence="1">
    <location>
        <begin position="79"/>
        <end position="101"/>
    </location>
</feature>
<evidence type="ECO:0000256" key="1">
    <source>
        <dbReference type="SAM" id="Phobius"/>
    </source>
</evidence>
<dbReference type="EMBL" id="JBFARM010000017">
    <property type="protein sequence ID" value="MEV4292165.1"/>
    <property type="molecule type" value="Genomic_DNA"/>
</dbReference>
<comment type="caution">
    <text evidence="2">The sequence shown here is derived from an EMBL/GenBank/DDBJ whole genome shotgun (WGS) entry which is preliminary data.</text>
</comment>